<dbReference type="AlphaFoldDB" id="A0A5J4UD75"/>
<gene>
    <name evidence="1" type="ORF">EZS28_036298</name>
</gene>
<protein>
    <submittedName>
        <fullName evidence="1">Uncharacterized protein</fullName>
    </submittedName>
</protein>
<name>A0A5J4UD75_9EUKA</name>
<comment type="caution">
    <text evidence="1">The sequence shown here is derived from an EMBL/GenBank/DDBJ whole genome shotgun (WGS) entry which is preliminary data.</text>
</comment>
<dbReference type="EMBL" id="SNRW01017611">
    <property type="protein sequence ID" value="KAA6368174.1"/>
    <property type="molecule type" value="Genomic_DNA"/>
</dbReference>
<dbReference type="Proteomes" id="UP000324800">
    <property type="component" value="Unassembled WGS sequence"/>
</dbReference>
<evidence type="ECO:0000313" key="2">
    <source>
        <dbReference type="Proteomes" id="UP000324800"/>
    </source>
</evidence>
<accession>A0A5J4UD75</accession>
<proteinExistence type="predicted"/>
<organism evidence="1 2">
    <name type="scientific">Streblomastix strix</name>
    <dbReference type="NCBI Taxonomy" id="222440"/>
    <lineage>
        <taxon>Eukaryota</taxon>
        <taxon>Metamonada</taxon>
        <taxon>Preaxostyla</taxon>
        <taxon>Oxymonadida</taxon>
        <taxon>Streblomastigidae</taxon>
        <taxon>Streblomastix</taxon>
    </lineage>
</organism>
<feature type="non-terminal residue" evidence="1">
    <location>
        <position position="41"/>
    </location>
</feature>
<reference evidence="1 2" key="1">
    <citation type="submission" date="2019-03" db="EMBL/GenBank/DDBJ databases">
        <title>Single cell metagenomics reveals metabolic interactions within the superorganism composed of flagellate Streblomastix strix and complex community of Bacteroidetes bacteria on its surface.</title>
        <authorList>
            <person name="Treitli S.C."/>
            <person name="Kolisko M."/>
            <person name="Husnik F."/>
            <person name="Keeling P."/>
            <person name="Hampl V."/>
        </authorList>
    </citation>
    <scope>NUCLEOTIDE SEQUENCE [LARGE SCALE GENOMIC DNA]</scope>
    <source>
        <strain evidence="1">ST1C</strain>
    </source>
</reference>
<evidence type="ECO:0000313" key="1">
    <source>
        <dbReference type="EMBL" id="KAA6368174.1"/>
    </source>
</evidence>
<sequence length="41" mass="4599">MNDLYTLLKRSITLYIKRAIAGLVVMSQAIEDVYDAILRGA</sequence>